<sequence>MAKKITPLKNSQAQEQTLGITHQHTSRRITHQHTSRRITHQHTSRRITHQHTSRRITHQHTSRRITHQHTSTAAATGRLKQIKILFPTNLATDLEWRHMTGKAEMFSHTQGIIRKQDSKMLILSVSHIT</sequence>
<dbReference type="Proteomes" id="UP001283361">
    <property type="component" value="Unassembled WGS sequence"/>
</dbReference>
<gene>
    <name evidence="2" type="ORF">RRG08_052098</name>
</gene>
<feature type="compositionally biased region" description="Polar residues" evidence="1">
    <location>
        <begin position="8"/>
        <end position="23"/>
    </location>
</feature>
<evidence type="ECO:0000313" key="3">
    <source>
        <dbReference type="Proteomes" id="UP001283361"/>
    </source>
</evidence>
<protein>
    <submittedName>
        <fullName evidence="2">Uncharacterized protein</fullName>
    </submittedName>
</protein>
<feature type="region of interest" description="Disordered" evidence="1">
    <location>
        <begin position="1"/>
        <end position="60"/>
    </location>
</feature>
<dbReference type="EMBL" id="JAWDGP010002675">
    <property type="protein sequence ID" value="KAK3780947.1"/>
    <property type="molecule type" value="Genomic_DNA"/>
</dbReference>
<keyword evidence="3" id="KW-1185">Reference proteome</keyword>
<name>A0AAE1DSB9_9GAST</name>
<proteinExistence type="predicted"/>
<evidence type="ECO:0000256" key="1">
    <source>
        <dbReference type="SAM" id="MobiDB-lite"/>
    </source>
</evidence>
<accession>A0AAE1DSB9</accession>
<organism evidence="2 3">
    <name type="scientific">Elysia crispata</name>
    <name type="common">lettuce slug</name>
    <dbReference type="NCBI Taxonomy" id="231223"/>
    <lineage>
        <taxon>Eukaryota</taxon>
        <taxon>Metazoa</taxon>
        <taxon>Spiralia</taxon>
        <taxon>Lophotrochozoa</taxon>
        <taxon>Mollusca</taxon>
        <taxon>Gastropoda</taxon>
        <taxon>Heterobranchia</taxon>
        <taxon>Euthyneura</taxon>
        <taxon>Panpulmonata</taxon>
        <taxon>Sacoglossa</taxon>
        <taxon>Placobranchoidea</taxon>
        <taxon>Plakobranchidae</taxon>
        <taxon>Elysia</taxon>
    </lineage>
</organism>
<comment type="caution">
    <text evidence="2">The sequence shown here is derived from an EMBL/GenBank/DDBJ whole genome shotgun (WGS) entry which is preliminary data.</text>
</comment>
<reference evidence="2" key="1">
    <citation type="journal article" date="2023" name="G3 (Bethesda)">
        <title>A reference genome for the long-term kleptoplast-retaining sea slug Elysia crispata morphotype clarki.</title>
        <authorList>
            <person name="Eastman K.E."/>
            <person name="Pendleton A.L."/>
            <person name="Shaikh M.A."/>
            <person name="Suttiyut T."/>
            <person name="Ogas R."/>
            <person name="Tomko P."/>
            <person name="Gavelis G."/>
            <person name="Widhalm J.R."/>
            <person name="Wisecaver J.H."/>
        </authorList>
    </citation>
    <scope>NUCLEOTIDE SEQUENCE</scope>
    <source>
        <strain evidence="2">ECLA1</strain>
    </source>
</reference>
<feature type="compositionally biased region" description="Basic residues" evidence="1">
    <location>
        <begin position="24"/>
        <end position="60"/>
    </location>
</feature>
<evidence type="ECO:0000313" key="2">
    <source>
        <dbReference type="EMBL" id="KAK3780947.1"/>
    </source>
</evidence>
<dbReference type="AlphaFoldDB" id="A0AAE1DSB9"/>